<dbReference type="GO" id="GO:0003856">
    <property type="term" value="F:3-dehydroquinate synthase activity"/>
    <property type="evidence" value="ECO:0007669"/>
    <property type="project" value="UniProtKB-UniRule"/>
</dbReference>
<proteinExistence type="inferred from homology"/>
<dbReference type="InterPro" id="IPR016037">
    <property type="entry name" value="DHQ_synth_AroB"/>
</dbReference>
<dbReference type="EC" id="4.2.3.4" evidence="7 18"/>
<feature type="binding site" evidence="18">
    <location>
        <position position="263"/>
    </location>
    <ligand>
        <name>Zn(2+)</name>
        <dbReference type="ChEBI" id="CHEBI:29105"/>
    </ligand>
</feature>
<keyword evidence="17 18" id="KW-0170">Cobalt</keyword>
<evidence type="ECO:0000256" key="17">
    <source>
        <dbReference type="ARBA" id="ARBA00023285"/>
    </source>
</evidence>
<evidence type="ECO:0000256" key="1">
    <source>
        <dbReference type="ARBA" id="ARBA00001393"/>
    </source>
</evidence>
<comment type="caution">
    <text evidence="18">Lacks conserved residue(s) required for the propagation of feature annotation.</text>
</comment>
<comment type="caution">
    <text evidence="21">The sequence shown here is derived from an EMBL/GenBank/DDBJ whole genome shotgun (WGS) entry which is preliminary data.</text>
</comment>
<keyword evidence="11 18" id="KW-0479">Metal-binding</keyword>
<organism evidence="21 22">
    <name type="scientific">Bacillus infantis</name>
    <dbReference type="NCBI Taxonomy" id="324767"/>
    <lineage>
        <taxon>Bacteria</taxon>
        <taxon>Bacillati</taxon>
        <taxon>Bacillota</taxon>
        <taxon>Bacilli</taxon>
        <taxon>Bacillales</taxon>
        <taxon>Bacillaceae</taxon>
        <taxon>Bacillus</taxon>
    </lineage>
</organism>
<dbReference type="PANTHER" id="PTHR43622">
    <property type="entry name" value="3-DEHYDROQUINATE SYNTHASE"/>
    <property type="match status" value="1"/>
</dbReference>
<reference evidence="21 22" key="1">
    <citation type="submission" date="2019-08" db="EMBL/GenBank/DDBJ databases">
        <title>Bacillus genomes from the desert of Cuatro Cienegas, Coahuila.</title>
        <authorList>
            <person name="Olmedo-Alvarez G."/>
        </authorList>
    </citation>
    <scope>NUCLEOTIDE SEQUENCE [LARGE SCALE GENOMIC DNA]</scope>
    <source>
        <strain evidence="21 22">CH446_14T</strain>
    </source>
</reference>
<evidence type="ECO:0000256" key="3">
    <source>
        <dbReference type="ARBA" id="ARBA00001947"/>
    </source>
</evidence>
<dbReference type="GO" id="GO:0046872">
    <property type="term" value="F:metal ion binding"/>
    <property type="evidence" value="ECO:0007669"/>
    <property type="project" value="UniProtKB-KW"/>
</dbReference>
<evidence type="ECO:0000256" key="2">
    <source>
        <dbReference type="ARBA" id="ARBA00001911"/>
    </source>
</evidence>
<feature type="binding site" evidence="18">
    <location>
        <begin position="105"/>
        <end position="109"/>
    </location>
    <ligand>
        <name>NAD(+)</name>
        <dbReference type="ChEBI" id="CHEBI:57540"/>
    </ligand>
</feature>
<dbReference type="Gene3D" id="1.20.1090.10">
    <property type="entry name" value="Dehydroquinate synthase-like - alpha domain"/>
    <property type="match status" value="1"/>
</dbReference>
<keyword evidence="10 18" id="KW-0028">Amino-acid biosynthesis</keyword>
<evidence type="ECO:0000256" key="16">
    <source>
        <dbReference type="ARBA" id="ARBA00023239"/>
    </source>
</evidence>
<dbReference type="Gene3D" id="3.40.50.1970">
    <property type="match status" value="1"/>
</dbReference>
<sequence length="363" mass="39491">METITIKTPSKEYPVLIGAGAVRELGGLLREKLPGLTSLLIITDETVASLHLDRVKEALAEFNPSIHIVPSGEKAKTFDVYYAALTFALEKKLDRKSAVIALGGGAVGDLAGFAAATFMRGIPFIQVPTTILAHDSAVGGKVGINHPEGKNMIGAFHQPEAVVYDLGFLKSLPDKEIRSGFGEAVKHALIKDHSFYSWLLDNIHSLKDMKDEEWLFILSKGIQVKNAFVSEDEKEAGVRAFLNFGHTLGHAIEAESGYGKMTHGEAVVIGMLYALELSIEKCGLDFDIEQFRDWLMGLGYSISMQEGLLPAELLSRMKQDKKAIGQAVNFVLLDSIGHPVLSEIPDGELLKALEMFAVKGAEK</sequence>
<keyword evidence="16 18" id="KW-0456">Lyase</keyword>
<feature type="binding site" evidence="18">
    <location>
        <position position="150"/>
    </location>
    <ligand>
        <name>NAD(+)</name>
        <dbReference type="ChEBI" id="CHEBI:57540"/>
    </ligand>
</feature>
<evidence type="ECO:0000256" key="4">
    <source>
        <dbReference type="ARBA" id="ARBA00004496"/>
    </source>
</evidence>
<evidence type="ECO:0000259" key="20">
    <source>
        <dbReference type="Pfam" id="PF24621"/>
    </source>
</evidence>
<evidence type="ECO:0000256" key="7">
    <source>
        <dbReference type="ARBA" id="ARBA00013031"/>
    </source>
</evidence>
<keyword evidence="9 18" id="KW-0963">Cytoplasm</keyword>
<evidence type="ECO:0000313" key="22">
    <source>
        <dbReference type="Proteomes" id="UP000322139"/>
    </source>
</evidence>
<dbReference type="EMBL" id="VTER01000004">
    <property type="protein sequence ID" value="TYS49302.1"/>
    <property type="molecule type" value="Genomic_DNA"/>
</dbReference>
<evidence type="ECO:0000256" key="18">
    <source>
        <dbReference type="HAMAP-Rule" id="MF_00110"/>
    </source>
</evidence>
<evidence type="ECO:0000256" key="9">
    <source>
        <dbReference type="ARBA" id="ARBA00022490"/>
    </source>
</evidence>
<dbReference type="GO" id="GO:0009073">
    <property type="term" value="P:aromatic amino acid family biosynthetic process"/>
    <property type="evidence" value="ECO:0007669"/>
    <property type="project" value="UniProtKB-KW"/>
</dbReference>
<comment type="similarity">
    <text evidence="6 18">Belongs to the sugar phosphate cyclases superfamily. Dehydroquinate synthase family.</text>
</comment>
<protein>
    <recommendedName>
        <fullName evidence="8 18">3-dehydroquinate synthase</fullName>
        <shortName evidence="18">DHQS</shortName>
        <ecNumber evidence="7 18">4.2.3.4</ecNumber>
    </recommendedName>
</protein>
<evidence type="ECO:0000259" key="19">
    <source>
        <dbReference type="Pfam" id="PF01761"/>
    </source>
</evidence>
<evidence type="ECO:0000256" key="6">
    <source>
        <dbReference type="ARBA" id="ARBA00005412"/>
    </source>
</evidence>
<dbReference type="InterPro" id="IPR056179">
    <property type="entry name" value="DHQS_C"/>
</dbReference>
<evidence type="ECO:0000256" key="11">
    <source>
        <dbReference type="ARBA" id="ARBA00022723"/>
    </source>
</evidence>
<evidence type="ECO:0000256" key="10">
    <source>
        <dbReference type="ARBA" id="ARBA00022605"/>
    </source>
</evidence>
<feature type="binding site" evidence="18">
    <location>
        <position position="183"/>
    </location>
    <ligand>
        <name>Zn(2+)</name>
        <dbReference type="ChEBI" id="CHEBI:29105"/>
    </ligand>
</feature>
<evidence type="ECO:0000256" key="8">
    <source>
        <dbReference type="ARBA" id="ARBA00017684"/>
    </source>
</evidence>
<comment type="function">
    <text evidence="18">Catalyzes the conversion of 3-deoxy-D-arabino-heptulosonate 7-phosphate (DAHP) to dehydroquinate (DHQ).</text>
</comment>
<dbReference type="GO" id="GO:0009423">
    <property type="term" value="P:chorismate biosynthetic process"/>
    <property type="evidence" value="ECO:0007669"/>
    <property type="project" value="UniProtKB-UniRule"/>
</dbReference>
<dbReference type="RefSeq" id="WP_148974436.1">
    <property type="nucleotide sequence ID" value="NZ_VTER01000004.1"/>
</dbReference>
<dbReference type="GO" id="GO:0005737">
    <property type="term" value="C:cytoplasm"/>
    <property type="evidence" value="ECO:0007669"/>
    <property type="project" value="UniProtKB-SubCell"/>
</dbReference>
<keyword evidence="14 18" id="KW-0520">NAD</keyword>
<dbReference type="Pfam" id="PF24621">
    <property type="entry name" value="DHQS_C"/>
    <property type="match status" value="1"/>
</dbReference>
<accession>A0A5D4RIT2</accession>
<keyword evidence="13 18" id="KW-0862">Zinc</keyword>
<evidence type="ECO:0000256" key="15">
    <source>
        <dbReference type="ARBA" id="ARBA00023141"/>
    </source>
</evidence>
<dbReference type="NCBIfam" id="TIGR01357">
    <property type="entry name" value="aroB"/>
    <property type="match status" value="1"/>
</dbReference>
<dbReference type="GO" id="GO:0008652">
    <property type="term" value="P:amino acid biosynthetic process"/>
    <property type="evidence" value="ECO:0007669"/>
    <property type="project" value="UniProtKB-KW"/>
</dbReference>
<dbReference type="Proteomes" id="UP000322139">
    <property type="component" value="Unassembled WGS sequence"/>
</dbReference>
<feature type="binding site" evidence="18">
    <location>
        <position position="246"/>
    </location>
    <ligand>
        <name>Zn(2+)</name>
        <dbReference type="ChEBI" id="CHEBI:29105"/>
    </ligand>
</feature>
<comment type="subcellular location">
    <subcellularLocation>
        <location evidence="4 18">Cytoplasm</location>
    </subcellularLocation>
</comment>
<feature type="binding site" evidence="18">
    <location>
        <begin position="71"/>
        <end position="76"/>
    </location>
    <ligand>
        <name>NAD(+)</name>
        <dbReference type="ChEBI" id="CHEBI:57540"/>
    </ligand>
</feature>
<dbReference type="Pfam" id="PF01761">
    <property type="entry name" value="DHQ_synthase"/>
    <property type="match status" value="1"/>
</dbReference>
<dbReference type="InterPro" id="IPR030963">
    <property type="entry name" value="DHQ_synth_fam"/>
</dbReference>
<dbReference type="UniPathway" id="UPA00053">
    <property type="reaction ID" value="UER00085"/>
</dbReference>
<evidence type="ECO:0000256" key="5">
    <source>
        <dbReference type="ARBA" id="ARBA00004661"/>
    </source>
</evidence>
<keyword evidence="12 18" id="KW-0547">Nucleotide-binding</keyword>
<feature type="binding site" evidence="18">
    <location>
        <begin position="129"/>
        <end position="130"/>
    </location>
    <ligand>
        <name>NAD(+)</name>
        <dbReference type="ChEBI" id="CHEBI:57540"/>
    </ligand>
</feature>
<evidence type="ECO:0000256" key="13">
    <source>
        <dbReference type="ARBA" id="ARBA00022833"/>
    </source>
</evidence>
<feature type="domain" description="3-dehydroquinate synthase N-terminal" evidence="19">
    <location>
        <begin position="68"/>
        <end position="178"/>
    </location>
</feature>
<dbReference type="FunFam" id="3.40.50.1970:FF:000007">
    <property type="entry name" value="Pentafunctional AROM polypeptide"/>
    <property type="match status" value="1"/>
</dbReference>
<comment type="catalytic activity">
    <reaction evidence="1 18">
        <text>7-phospho-2-dehydro-3-deoxy-D-arabino-heptonate = 3-dehydroquinate + phosphate</text>
        <dbReference type="Rhea" id="RHEA:21968"/>
        <dbReference type="ChEBI" id="CHEBI:32364"/>
        <dbReference type="ChEBI" id="CHEBI:43474"/>
        <dbReference type="ChEBI" id="CHEBI:58394"/>
        <dbReference type="EC" id="4.2.3.4"/>
    </reaction>
</comment>
<comment type="pathway">
    <text evidence="5 18">Metabolic intermediate biosynthesis; chorismate biosynthesis; chorismate from D-erythrose 4-phosphate and phosphoenolpyruvate: step 2/7.</text>
</comment>
<comment type="cofactor">
    <cofactor evidence="18">
        <name>Co(2+)</name>
        <dbReference type="ChEBI" id="CHEBI:48828"/>
    </cofactor>
    <cofactor evidence="18">
        <name>Zn(2+)</name>
        <dbReference type="ChEBI" id="CHEBI:29105"/>
    </cofactor>
    <text evidence="18">Binds 1 divalent metal cation per subunit. Can use either Co(2+) or Zn(2+).</text>
</comment>
<keyword evidence="15 18" id="KW-0057">Aromatic amino acid biosynthesis</keyword>
<dbReference type="SUPFAM" id="SSF56796">
    <property type="entry name" value="Dehydroquinate synthase-like"/>
    <property type="match status" value="1"/>
</dbReference>
<dbReference type="InterPro" id="IPR030960">
    <property type="entry name" value="DHQS/DOIS_N"/>
</dbReference>
<name>A0A5D4RIT2_9BACI</name>
<dbReference type="HAMAP" id="MF_00110">
    <property type="entry name" value="DHQ_synthase"/>
    <property type="match status" value="1"/>
</dbReference>
<dbReference type="InterPro" id="IPR050071">
    <property type="entry name" value="Dehydroquinate_synthase"/>
</dbReference>
<dbReference type="GO" id="GO:0000166">
    <property type="term" value="F:nucleotide binding"/>
    <property type="evidence" value="ECO:0007669"/>
    <property type="project" value="UniProtKB-KW"/>
</dbReference>
<dbReference type="PANTHER" id="PTHR43622:SF7">
    <property type="entry name" value="3-DEHYDROQUINATE SYNTHASE, CHLOROPLASTIC"/>
    <property type="match status" value="1"/>
</dbReference>
<dbReference type="CDD" id="cd08195">
    <property type="entry name" value="DHQS"/>
    <property type="match status" value="1"/>
</dbReference>
<dbReference type="AlphaFoldDB" id="A0A5D4RIT2"/>
<comment type="cofactor">
    <cofactor evidence="3">
        <name>Zn(2+)</name>
        <dbReference type="ChEBI" id="CHEBI:29105"/>
    </cofactor>
</comment>
<gene>
    <name evidence="18" type="primary">aroB</name>
    <name evidence="21" type="ORF">FZD51_08800</name>
</gene>
<feature type="binding site" evidence="18">
    <location>
        <position position="141"/>
    </location>
    <ligand>
        <name>NAD(+)</name>
        <dbReference type="ChEBI" id="CHEBI:57540"/>
    </ligand>
</feature>
<evidence type="ECO:0000256" key="14">
    <source>
        <dbReference type="ARBA" id="ARBA00023027"/>
    </source>
</evidence>
<evidence type="ECO:0000256" key="12">
    <source>
        <dbReference type="ARBA" id="ARBA00022741"/>
    </source>
</evidence>
<dbReference type="PIRSF" id="PIRSF001455">
    <property type="entry name" value="DHQ_synth"/>
    <property type="match status" value="1"/>
</dbReference>
<evidence type="ECO:0000313" key="21">
    <source>
        <dbReference type="EMBL" id="TYS49302.1"/>
    </source>
</evidence>
<comment type="cofactor">
    <cofactor evidence="2 18">
        <name>NAD(+)</name>
        <dbReference type="ChEBI" id="CHEBI:57540"/>
    </cofactor>
</comment>
<feature type="domain" description="3-dehydroquinate synthase C-terminal" evidence="20">
    <location>
        <begin position="180"/>
        <end position="323"/>
    </location>
</feature>